<evidence type="ECO:0000256" key="11">
    <source>
        <dbReference type="ARBA" id="ARBA00069325"/>
    </source>
</evidence>
<dbReference type="UniPathway" id="UPA00392"/>
<keyword evidence="14" id="KW-0328">Glycosyltransferase</keyword>
<dbReference type="EC" id="2.4.99.17" evidence="10 13"/>
<dbReference type="SUPFAM" id="SSF111337">
    <property type="entry name" value="QueA-like"/>
    <property type="match status" value="1"/>
</dbReference>
<evidence type="ECO:0000313" key="14">
    <source>
        <dbReference type="EMBL" id="MZP44403.1"/>
    </source>
</evidence>
<dbReference type="GO" id="GO:0005737">
    <property type="term" value="C:cytoplasm"/>
    <property type="evidence" value="ECO:0007669"/>
    <property type="project" value="UniProtKB-SubCell"/>
</dbReference>
<dbReference type="InterPro" id="IPR036100">
    <property type="entry name" value="QueA_sf"/>
</dbReference>
<protein>
    <recommendedName>
        <fullName evidence="11 13">S-adenosylmethionine:tRNA ribosyltransferase-isomerase</fullName>
        <ecNumber evidence="10 13">2.4.99.17</ecNumber>
    </recommendedName>
    <alternativeName>
        <fullName evidence="12 13">Queuosine biosynthesis protein QueA</fullName>
    </alternativeName>
</protein>
<evidence type="ECO:0000256" key="12">
    <source>
        <dbReference type="ARBA" id="ARBA00076160"/>
    </source>
</evidence>
<dbReference type="Proteomes" id="UP000471031">
    <property type="component" value="Unassembled WGS sequence"/>
</dbReference>
<dbReference type="GO" id="GO:0008616">
    <property type="term" value="P:tRNA queuosine(34) biosynthetic process"/>
    <property type="evidence" value="ECO:0007669"/>
    <property type="project" value="UniProtKB-UniRule"/>
</dbReference>
<accession>A0A845LM02</accession>
<dbReference type="InterPro" id="IPR042118">
    <property type="entry name" value="QueA_dom1"/>
</dbReference>
<keyword evidence="7 13" id="KW-0671">Queuosine biosynthesis</keyword>
<comment type="catalytic activity">
    <reaction evidence="8 13">
        <text>7-aminomethyl-7-carbaguanosine(34) in tRNA + S-adenosyl-L-methionine = epoxyqueuosine(34) in tRNA + adenine + L-methionine + 2 H(+)</text>
        <dbReference type="Rhea" id="RHEA:32155"/>
        <dbReference type="Rhea" id="RHEA-COMP:10342"/>
        <dbReference type="Rhea" id="RHEA-COMP:18582"/>
        <dbReference type="ChEBI" id="CHEBI:15378"/>
        <dbReference type="ChEBI" id="CHEBI:16708"/>
        <dbReference type="ChEBI" id="CHEBI:57844"/>
        <dbReference type="ChEBI" id="CHEBI:59789"/>
        <dbReference type="ChEBI" id="CHEBI:82833"/>
        <dbReference type="ChEBI" id="CHEBI:194443"/>
        <dbReference type="EC" id="2.4.99.17"/>
    </reaction>
</comment>
<dbReference type="InterPro" id="IPR003699">
    <property type="entry name" value="QueA"/>
</dbReference>
<evidence type="ECO:0000256" key="9">
    <source>
        <dbReference type="ARBA" id="ARBA00061210"/>
    </source>
</evidence>
<dbReference type="FunFam" id="2.40.10.240:FF:000002">
    <property type="entry name" value="S-adenosylmethionine:tRNA ribosyltransferase-isomerase"/>
    <property type="match status" value="1"/>
</dbReference>
<dbReference type="HAMAP" id="MF_00113">
    <property type="entry name" value="QueA"/>
    <property type="match status" value="1"/>
</dbReference>
<keyword evidence="14" id="KW-0413">Isomerase</keyword>
<evidence type="ECO:0000256" key="4">
    <source>
        <dbReference type="ARBA" id="ARBA00022490"/>
    </source>
</evidence>
<name>A0A845LM02_HELGE</name>
<evidence type="ECO:0000313" key="15">
    <source>
        <dbReference type="Proteomes" id="UP000471031"/>
    </source>
</evidence>
<evidence type="ECO:0000256" key="1">
    <source>
        <dbReference type="ARBA" id="ARBA00004496"/>
    </source>
</evidence>
<proteinExistence type="inferred from homology"/>
<dbReference type="EMBL" id="WXEX01000015">
    <property type="protein sequence ID" value="MZP44403.1"/>
    <property type="molecule type" value="Genomic_DNA"/>
</dbReference>
<dbReference type="NCBIfam" id="TIGR00113">
    <property type="entry name" value="queA"/>
    <property type="match status" value="1"/>
</dbReference>
<dbReference type="Pfam" id="PF02547">
    <property type="entry name" value="Queuosine_synth"/>
    <property type="match status" value="1"/>
</dbReference>
<comment type="pathway">
    <text evidence="2 13">tRNA modification; tRNA-queuosine biosynthesis.</text>
</comment>
<evidence type="ECO:0000256" key="7">
    <source>
        <dbReference type="ARBA" id="ARBA00022785"/>
    </source>
</evidence>
<evidence type="ECO:0000256" key="8">
    <source>
        <dbReference type="ARBA" id="ARBA00052751"/>
    </source>
</evidence>
<keyword evidence="4 13" id="KW-0963">Cytoplasm</keyword>
<evidence type="ECO:0000256" key="2">
    <source>
        <dbReference type="ARBA" id="ARBA00004691"/>
    </source>
</evidence>
<dbReference type="PANTHER" id="PTHR30307:SF0">
    <property type="entry name" value="S-ADENOSYLMETHIONINE:TRNA RIBOSYLTRANSFERASE-ISOMERASE"/>
    <property type="match status" value="1"/>
</dbReference>
<evidence type="ECO:0000256" key="3">
    <source>
        <dbReference type="ARBA" id="ARBA00011245"/>
    </source>
</evidence>
<dbReference type="Gene3D" id="3.40.1780.10">
    <property type="entry name" value="QueA-like"/>
    <property type="match status" value="1"/>
</dbReference>
<dbReference type="GO" id="GO:0051075">
    <property type="term" value="F:S-adenosylmethionine:tRNA ribosyltransferase-isomerase activity"/>
    <property type="evidence" value="ECO:0007669"/>
    <property type="project" value="UniProtKB-EC"/>
</dbReference>
<comment type="function">
    <text evidence="13">Transfers and isomerizes the ribose moiety from AdoMet to the 7-aminomethyl group of 7-deazaguanine (preQ1-tRNA) to give epoxyqueuosine (oQ-tRNA).</text>
</comment>
<evidence type="ECO:0000256" key="5">
    <source>
        <dbReference type="ARBA" id="ARBA00022679"/>
    </source>
</evidence>
<gene>
    <name evidence="13 14" type="primary">queA</name>
    <name evidence="14" type="ORF">GTO89_15330</name>
</gene>
<organism evidence="14 15">
    <name type="scientific">Heliomicrobium gestii</name>
    <name type="common">Heliobacterium gestii</name>
    <dbReference type="NCBI Taxonomy" id="2699"/>
    <lineage>
        <taxon>Bacteria</taxon>
        <taxon>Bacillati</taxon>
        <taxon>Bacillota</taxon>
        <taxon>Clostridia</taxon>
        <taxon>Eubacteriales</taxon>
        <taxon>Heliobacteriaceae</taxon>
        <taxon>Heliomicrobium</taxon>
    </lineage>
</organism>
<reference evidence="14 15" key="1">
    <citation type="submission" date="2020-01" db="EMBL/GenBank/DDBJ databases">
        <title>Whole genome sequence of Heliobacterium gestii DSM 11169.</title>
        <authorList>
            <person name="Kyndt J.A."/>
            <person name="Meyer T.E."/>
        </authorList>
    </citation>
    <scope>NUCLEOTIDE SEQUENCE [LARGE SCALE GENOMIC DNA]</scope>
    <source>
        <strain evidence="14 15">DSM 11169</strain>
    </source>
</reference>
<keyword evidence="5 13" id="KW-0808">Transferase</keyword>
<dbReference type="InterPro" id="IPR042119">
    <property type="entry name" value="QueA_dom2"/>
</dbReference>
<dbReference type="OrthoDB" id="9805933at2"/>
<sequence length="344" mass="38486">MEVALYDYDLPKEAIAQTPAEPRDASRLMLLDRESGVVDHRIFHQIVDILQPGDLLVVNRTRVIPARLYGKKRESDVAVEMVLLTPRGDDRWEVLVRPGRRLKPGTVVDFGEGRLAAEIQETTDFGGRIVRFEYTGDFDKLIDELGEMPLPPYIETPLPQAEAERYQTVYNRERGSAAAPTAGLHFTPQLLDRLRQRGIETTSVLLHVGLGTFRPVQVDRIEDHKMHSEFFQVDPEAAEAIAKAKGEGRRVIAVGTTVARTLETVASRNNGAIAASSGWTDIFIYPGYTFHCIDGMITNFHLPKSTLLMLVSAFAGRENILAAYQEALKQGYRFFSFGDAMLII</sequence>
<dbReference type="Gene3D" id="2.40.10.240">
    <property type="entry name" value="QueA-like"/>
    <property type="match status" value="1"/>
</dbReference>
<keyword evidence="15" id="KW-1185">Reference proteome</keyword>
<keyword evidence="6 13" id="KW-0949">S-adenosyl-L-methionine</keyword>
<dbReference type="RefSeq" id="WP_161262967.1">
    <property type="nucleotide sequence ID" value="NZ_JAFBDC010000015.1"/>
</dbReference>
<evidence type="ECO:0000256" key="13">
    <source>
        <dbReference type="HAMAP-Rule" id="MF_00113"/>
    </source>
</evidence>
<comment type="subunit">
    <text evidence="3 13">Monomer.</text>
</comment>
<comment type="similarity">
    <text evidence="9 13">Belongs to the QueA family.</text>
</comment>
<evidence type="ECO:0000256" key="10">
    <source>
        <dbReference type="ARBA" id="ARBA00066503"/>
    </source>
</evidence>
<dbReference type="PANTHER" id="PTHR30307">
    <property type="entry name" value="S-ADENOSYLMETHIONINE:TRNA RIBOSYLTRANSFERASE-ISOMERASE"/>
    <property type="match status" value="1"/>
</dbReference>
<comment type="subcellular location">
    <subcellularLocation>
        <location evidence="1 13">Cytoplasm</location>
    </subcellularLocation>
</comment>
<evidence type="ECO:0000256" key="6">
    <source>
        <dbReference type="ARBA" id="ARBA00022691"/>
    </source>
</evidence>
<dbReference type="NCBIfam" id="NF001140">
    <property type="entry name" value="PRK00147.1"/>
    <property type="match status" value="1"/>
</dbReference>
<dbReference type="FunFam" id="3.40.1780.10:FF:000001">
    <property type="entry name" value="S-adenosylmethionine:tRNA ribosyltransferase-isomerase"/>
    <property type="match status" value="1"/>
</dbReference>
<dbReference type="AlphaFoldDB" id="A0A845LM02"/>
<comment type="caution">
    <text evidence="14">The sequence shown here is derived from an EMBL/GenBank/DDBJ whole genome shotgun (WGS) entry which is preliminary data.</text>
</comment>